<reference evidence="2" key="1">
    <citation type="submission" date="2019-10" db="EMBL/GenBank/DDBJ databases">
        <authorList>
            <person name="Soares A.E.R."/>
            <person name="Aleixo A."/>
            <person name="Schneider P."/>
            <person name="Miyaki C.Y."/>
            <person name="Schneider M.P."/>
            <person name="Mello C."/>
            <person name="Vasconcelos A.T.R."/>
        </authorList>
    </citation>
    <scope>NUCLEOTIDE SEQUENCE</scope>
    <source>
        <tissue evidence="2">Muscle</tissue>
    </source>
</reference>
<dbReference type="EMBL" id="WHWB01032776">
    <property type="protein sequence ID" value="KAJ7423838.1"/>
    <property type="molecule type" value="Genomic_DNA"/>
</dbReference>
<feature type="region of interest" description="Disordered" evidence="1">
    <location>
        <begin position="1"/>
        <end position="23"/>
    </location>
</feature>
<keyword evidence="3" id="KW-1185">Reference proteome</keyword>
<organism evidence="2 3">
    <name type="scientific">Willisornis vidua</name>
    <name type="common">Xingu scale-backed antbird</name>
    <dbReference type="NCBI Taxonomy" id="1566151"/>
    <lineage>
        <taxon>Eukaryota</taxon>
        <taxon>Metazoa</taxon>
        <taxon>Chordata</taxon>
        <taxon>Craniata</taxon>
        <taxon>Vertebrata</taxon>
        <taxon>Euteleostomi</taxon>
        <taxon>Archelosauria</taxon>
        <taxon>Archosauria</taxon>
        <taxon>Dinosauria</taxon>
        <taxon>Saurischia</taxon>
        <taxon>Theropoda</taxon>
        <taxon>Coelurosauria</taxon>
        <taxon>Aves</taxon>
        <taxon>Neognathae</taxon>
        <taxon>Neoaves</taxon>
        <taxon>Telluraves</taxon>
        <taxon>Australaves</taxon>
        <taxon>Passeriformes</taxon>
        <taxon>Thamnophilidae</taxon>
        <taxon>Willisornis</taxon>
    </lineage>
</organism>
<evidence type="ECO:0000313" key="2">
    <source>
        <dbReference type="EMBL" id="KAJ7423838.1"/>
    </source>
</evidence>
<accession>A0ABQ9DJY6</accession>
<comment type="caution">
    <text evidence="2">The sequence shown here is derived from an EMBL/GenBank/DDBJ whole genome shotgun (WGS) entry which is preliminary data.</text>
</comment>
<feature type="compositionally biased region" description="Basic and acidic residues" evidence="1">
    <location>
        <begin position="14"/>
        <end position="23"/>
    </location>
</feature>
<protein>
    <submittedName>
        <fullName evidence="2">Uncharacterized protein</fullName>
    </submittedName>
</protein>
<evidence type="ECO:0000313" key="3">
    <source>
        <dbReference type="Proteomes" id="UP001145742"/>
    </source>
</evidence>
<dbReference type="Proteomes" id="UP001145742">
    <property type="component" value="Unassembled WGS sequence"/>
</dbReference>
<proteinExistence type="predicted"/>
<evidence type="ECO:0000256" key="1">
    <source>
        <dbReference type="SAM" id="MobiDB-lite"/>
    </source>
</evidence>
<sequence>MSFKSPTPLCKNGNTEREDYKDNCEEDSHVLTGSLEEGREELQGGFCERLPEASPMSDGANASWLQDGCKMDPLVKAKPIRDSDSTFVIRYLRRKSSYCAEVFVASGERTLVRLQLEYCVQFWGPHFKKDSGVLEPVQRRAVKLMKCLERHCSILHFASPYPIFSCNDRNWEANKLQSVQSASQTEAVISQTPMNRKISSFGIWEKLQWQLYITAVYCGMMNSVASEELWHIAPMSNLSLLPEIHPNSGVVPDSIHPVRYLTLFLTVQRRIFKGFTVIDEDIEQDQSQNWSTLLASPDLKK</sequence>
<gene>
    <name evidence="2" type="ORF">WISP_31873</name>
</gene>
<name>A0ABQ9DJY6_9PASS</name>